<protein>
    <submittedName>
        <fullName evidence="2">Uncharacterized protein</fullName>
    </submittedName>
</protein>
<name>A0A9P8NS46_9ASCO</name>
<organism evidence="2 3">
    <name type="scientific">Ogataea polymorpha</name>
    <dbReference type="NCBI Taxonomy" id="460523"/>
    <lineage>
        <taxon>Eukaryota</taxon>
        <taxon>Fungi</taxon>
        <taxon>Dikarya</taxon>
        <taxon>Ascomycota</taxon>
        <taxon>Saccharomycotina</taxon>
        <taxon>Pichiomycetes</taxon>
        <taxon>Pichiales</taxon>
        <taxon>Pichiaceae</taxon>
        <taxon>Ogataea</taxon>
    </lineage>
</organism>
<evidence type="ECO:0000313" key="2">
    <source>
        <dbReference type="EMBL" id="KAH3659513.1"/>
    </source>
</evidence>
<proteinExistence type="predicted"/>
<keyword evidence="3" id="KW-1185">Reference proteome</keyword>
<dbReference type="AlphaFoldDB" id="A0A9P8NS46"/>
<comment type="caution">
    <text evidence="2">The sequence shown here is derived from an EMBL/GenBank/DDBJ whole genome shotgun (WGS) entry which is preliminary data.</text>
</comment>
<sequence length="267" mass="29873">MVKMFPSVFVPVANETYSFLGVHAATAPLNVTLLVTDGDQFEAYECTSRMELDRLFALNDAAIGGENEIDAFLAKLADLHDVILRREPGFVTLCKPDLEFRFPLTRLAHDKLSSARKQFLGHVARLGALESSLVASLAHELNKKNQIILKLAASIAQDYLGNTLEQDEAILQSDEIQRLFLQTGTLRNSLGTSSRQIKDETVSNFKQSTLSSAQALKNLFLAHAELEPANPTKRRKPNVQTTVPETSPKKRLRDHSYNFPIKQRRTR</sequence>
<feature type="region of interest" description="Disordered" evidence="1">
    <location>
        <begin position="226"/>
        <end position="267"/>
    </location>
</feature>
<dbReference type="Proteomes" id="UP000788993">
    <property type="component" value="Unassembled WGS sequence"/>
</dbReference>
<evidence type="ECO:0000313" key="3">
    <source>
        <dbReference type="Proteomes" id="UP000788993"/>
    </source>
</evidence>
<evidence type="ECO:0000256" key="1">
    <source>
        <dbReference type="SAM" id="MobiDB-lite"/>
    </source>
</evidence>
<accession>A0A9P8NS46</accession>
<dbReference type="OrthoDB" id="3987568at2759"/>
<gene>
    <name evidence="2" type="ORF">OGATHE_005558</name>
</gene>
<reference evidence="2" key="2">
    <citation type="submission" date="2021-01" db="EMBL/GenBank/DDBJ databases">
        <authorList>
            <person name="Schikora-Tamarit M.A."/>
        </authorList>
    </citation>
    <scope>NUCLEOTIDE SEQUENCE</scope>
    <source>
        <strain evidence="2">NCAIM Y.01608</strain>
    </source>
</reference>
<dbReference type="EMBL" id="JAEUBD010001504">
    <property type="protein sequence ID" value="KAH3659513.1"/>
    <property type="molecule type" value="Genomic_DNA"/>
</dbReference>
<reference evidence="2" key="1">
    <citation type="journal article" date="2021" name="Open Biol.">
        <title>Shared evolutionary footprints suggest mitochondrial oxidative damage underlies multiple complex I losses in fungi.</title>
        <authorList>
            <person name="Schikora-Tamarit M.A."/>
            <person name="Marcet-Houben M."/>
            <person name="Nosek J."/>
            <person name="Gabaldon T."/>
        </authorList>
    </citation>
    <scope>NUCLEOTIDE SEQUENCE</scope>
    <source>
        <strain evidence="2">NCAIM Y.01608</strain>
    </source>
</reference>